<evidence type="ECO:0000313" key="2">
    <source>
        <dbReference type="Proteomes" id="UP000692954"/>
    </source>
</evidence>
<gene>
    <name evidence="1" type="ORF">PSON_ATCC_30995.1.T1120119</name>
</gene>
<evidence type="ECO:0000313" key="1">
    <source>
        <dbReference type="EMBL" id="CAD8116939.1"/>
    </source>
</evidence>
<protein>
    <submittedName>
        <fullName evidence="1">Uncharacterized protein</fullName>
    </submittedName>
</protein>
<dbReference type="EMBL" id="CAJJDN010000112">
    <property type="protein sequence ID" value="CAD8116939.1"/>
    <property type="molecule type" value="Genomic_DNA"/>
</dbReference>
<dbReference type="AlphaFoldDB" id="A0A8S1QMW6"/>
<accession>A0A8S1QMW6</accession>
<comment type="caution">
    <text evidence="1">The sequence shown here is derived from an EMBL/GenBank/DDBJ whole genome shotgun (WGS) entry which is preliminary data.</text>
</comment>
<keyword evidence="2" id="KW-1185">Reference proteome</keyword>
<proteinExistence type="predicted"/>
<name>A0A8S1QMW6_9CILI</name>
<dbReference type="Proteomes" id="UP000692954">
    <property type="component" value="Unassembled WGS sequence"/>
</dbReference>
<sequence length="114" mass="13520">MIPKILSIVDKLSNKSLTIQITLVTKFIINLLKNINNNNNQKNIYILQFNNIMKMQVRCLLLQSMELLTCKKKLCIILIKYDLFDSFNNFSVTIINYNSLRYPLQEDYHQIFTQ</sequence>
<reference evidence="1" key="1">
    <citation type="submission" date="2021-01" db="EMBL/GenBank/DDBJ databases">
        <authorList>
            <consortium name="Genoscope - CEA"/>
            <person name="William W."/>
        </authorList>
    </citation>
    <scope>NUCLEOTIDE SEQUENCE</scope>
</reference>
<organism evidence="1 2">
    <name type="scientific">Paramecium sonneborni</name>
    <dbReference type="NCBI Taxonomy" id="65129"/>
    <lineage>
        <taxon>Eukaryota</taxon>
        <taxon>Sar</taxon>
        <taxon>Alveolata</taxon>
        <taxon>Ciliophora</taxon>
        <taxon>Intramacronucleata</taxon>
        <taxon>Oligohymenophorea</taxon>
        <taxon>Peniculida</taxon>
        <taxon>Parameciidae</taxon>
        <taxon>Paramecium</taxon>
    </lineage>
</organism>